<evidence type="ECO:0000313" key="3">
    <source>
        <dbReference type="Proteomes" id="UP000499080"/>
    </source>
</evidence>
<name>A0A4Y2S3H8_ARAVE</name>
<evidence type="ECO:0000313" key="2">
    <source>
        <dbReference type="EMBL" id="GBN82682.1"/>
    </source>
</evidence>
<dbReference type="EMBL" id="BGPR01019704">
    <property type="protein sequence ID" value="GBN82682.1"/>
    <property type="molecule type" value="Genomic_DNA"/>
</dbReference>
<feature type="region of interest" description="Disordered" evidence="1">
    <location>
        <begin position="129"/>
        <end position="154"/>
    </location>
</feature>
<dbReference type="Proteomes" id="UP000499080">
    <property type="component" value="Unassembled WGS sequence"/>
</dbReference>
<evidence type="ECO:0000256" key="1">
    <source>
        <dbReference type="SAM" id="MobiDB-lite"/>
    </source>
</evidence>
<keyword evidence="3" id="KW-1185">Reference proteome</keyword>
<feature type="compositionally biased region" description="Basic residues" evidence="1">
    <location>
        <begin position="132"/>
        <end position="152"/>
    </location>
</feature>
<accession>A0A4Y2S3H8</accession>
<dbReference type="AlphaFoldDB" id="A0A4Y2S3H8"/>
<gene>
    <name evidence="2" type="ORF">AVEN_74685_1</name>
</gene>
<reference evidence="2 3" key="1">
    <citation type="journal article" date="2019" name="Sci. Rep.">
        <title>Orb-weaving spider Araneus ventricosus genome elucidates the spidroin gene catalogue.</title>
        <authorList>
            <person name="Kono N."/>
            <person name="Nakamura H."/>
            <person name="Ohtoshi R."/>
            <person name="Moran D.A.P."/>
            <person name="Shinohara A."/>
            <person name="Yoshida Y."/>
            <person name="Fujiwara M."/>
            <person name="Mori M."/>
            <person name="Tomita M."/>
            <person name="Arakawa K."/>
        </authorList>
    </citation>
    <scope>NUCLEOTIDE SEQUENCE [LARGE SCALE GENOMIC DNA]</scope>
</reference>
<feature type="region of interest" description="Disordered" evidence="1">
    <location>
        <begin position="15"/>
        <end position="56"/>
    </location>
</feature>
<proteinExistence type="predicted"/>
<feature type="compositionally biased region" description="Polar residues" evidence="1">
    <location>
        <begin position="16"/>
        <end position="27"/>
    </location>
</feature>
<sequence>MAGCHSASFPHYTGLTPKSNVSSSNSRPPGGGETQKTTLSPYNATREKNSNNTQDYGMDYYEYPVGLFLTYNDTYGLGAYNETYNDTYGLGAYYNGYYGDYYGLYAYPELGAYYDEMVDNSTKNVIPTLMTTKKHEKGTKKSKTRRSKRKTRSIPEESNIKHLCIRNLLNVTNIFDKYIRYIFECKDKESKHFACIDSSGFIKPCYLLKDRKKPEVSLCIKKENASYVMTCNSPEPRSFCFTEPRETKRILICNDQKRRVCFNGGLTICNNQEKKRVPREIVKPSKDIKRPDVNCSNCEVEVKMLVDEMVDNSPPKVQIKVSKLDPLEMMMDAVDLDFDK</sequence>
<dbReference type="OrthoDB" id="6437688at2759"/>
<protein>
    <submittedName>
        <fullName evidence="2">Uncharacterized protein</fullName>
    </submittedName>
</protein>
<comment type="caution">
    <text evidence="2">The sequence shown here is derived from an EMBL/GenBank/DDBJ whole genome shotgun (WGS) entry which is preliminary data.</text>
</comment>
<organism evidence="2 3">
    <name type="scientific">Araneus ventricosus</name>
    <name type="common">Orbweaver spider</name>
    <name type="synonym">Epeira ventricosa</name>
    <dbReference type="NCBI Taxonomy" id="182803"/>
    <lineage>
        <taxon>Eukaryota</taxon>
        <taxon>Metazoa</taxon>
        <taxon>Ecdysozoa</taxon>
        <taxon>Arthropoda</taxon>
        <taxon>Chelicerata</taxon>
        <taxon>Arachnida</taxon>
        <taxon>Araneae</taxon>
        <taxon>Araneomorphae</taxon>
        <taxon>Entelegynae</taxon>
        <taxon>Araneoidea</taxon>
        <taxon>Araneidae</taxon>
        <taxon>Araneus</taxon>
    </lineage>
</organism>
<feature type="compositionally biased region" description="Polar residues" evidence="1">
    <location>
        <begin position="34"/>
        <end position="43"/>
    </location>
</feature>